<protein>
    <submittedName>
        <fullName evidence="1">Uncharacterized protein</fullName>
    </submittedName>
</protein>
<gene>
    <name evidence="1" type="ORF">OE88DRAFT_1668302</name>
</gene>
<dbReference type="EMBL" id="ML213533">
    <property type="protein sequence ID" value="TFK46125.1"/>
    <property type="molecule type" value="Genomic_DNA"/>
</dbReference>
<sequence length="231" mass="25569">MCQRTPMTLRKALVFYDLDTYCTESNPLPSLSRSTTFATLLRVKSPSTFFERFRSLFLKGWMARKREHVSARIGQYENPLCGNAVLDTARMGTSTSTLLDQPSLLFLNVQIELKVPFDTTSDSMPPLGVIGFTCYLNSVQYLWTIAALTVSTAKLDSLGGSHRSGLKYRRPTVILVQVPDNPPCPVQTVGLAALAILVSEGSRELAILALHLIPSSYSWKSDFSLNPESDD</sequence>
<organism evidence="1 2">
    <name type="scientific">Heliocybe sulcata</name>
    <dbReference type="NCBI Taxonomy" id="5364"/>
    <lineage>
        <taxon>Eukaryota</taxon>
        <taxon>Fungi</taxon>
        <taxon>Dikarya</taxon>
        <taxon>Basidiomycota</taxon>
        <taxon>Agaricomycotina</taxon>
        <taxon>Agaricomycetes</taxon>
        <taxon>Gloeophyllales</taxon>
        <taxon>Gloeophyllaceae</taxon>
        <taxon>Heliocybe</taxon>
    </lineage>
</organism>
<evidence type="ECO:0000313" key="2">
    <source>
        <dbReference type="Proteomes" id="UP000305948"/>
    </source>
</evidence>
<dbReference type="AlphaFoldDB" id="A0A5C3MN09"/>
<dbReference type="Proteomes" id="UP000305948">
    <property type="component" value="Unassembled WGS sequence"/>
</dbReference>
<proteinExistence type="predicted"/>
<reference evidence="1 2" key="1">
    <citation type="journal article" date="2019" name="Nat. Ecol. Evol.">
        <title>Megaphylogeny resolves global patterns of mushroom evolution.</title>
        <authorList>
            <person name="Varga T."/>
            <person name="Krizsan K."/>
            <person name="Foldi C."/>
            <person name="Dima B."/>
            <person name="Sanchez-Garcia M."/>
            <person name="Sanchez-Ramirez S."/>
            <person name="Szollosi G.J."/>
            <person name="Szarkandi J.G."/>
            <person name="Papp V."/>
            <person name="Albert L."/>
            <person name="Andreopoulos W."/>
            <person name="Angelini C."/>
            <person name="Antonin V."/>
            <person name="Barry K.W."/>
            <person name="Bougher N.L."/>
            <person name="Buchanan P."/>
            <person name="Buyck B."/>
            <person name="Bense V."/>
            <person name="Catcheside P."/>
            <person name="Chovatia M."/>
            <person name="Cooper J."/>
            <person name="Damon W."/>
            <person name="Desjardin D."/>
            <person name="Finy P."/>
            <person name="Geml J."/>
            <person name="Haridas S."/>
            <person name="Hughes K."/>
            <person name="Justo A."/>
            <person name="Karasinski D."/>
            <person name="Kautmanova I."/>
            <person name="Kiss B."/>
            <person name="Kocsube S."/>
            <person name="Kotiranta H."/>
            <person name="LaButti K.M."/>
            <person name="Lechner B.E."/>
            <person name="Liimatainen K."/>
            <person name="Lipzen A."/>
            <person name="Lukacs Z."/>
            <person name="Mihaltcheva S."/>
            <person name="Morgado L.N."/>
            <person name="Niskanen T."/>
            <person name="Noordeloos M.E."/>
            <person name="Ohm R.A."/>
            <person name="Ortiz-Santana B."/>
            <person name="Ovrebo C."/>
            <person name="Racz N."/>
            <person name="Riley R."/>
            <person name="Savchenko A."/>
            <person name="Shiryaev A."/>
            <person name="Soop K."/>
            <person name="Spirin V."/>
            <person name="Szebenyi C."/>
            <person name="Tomsovsky M."/>
            <person name="Tulloss R.E."/>
            <person name="Uehling J."/>
            <person name="Grigoriev I.V."/>
            <person name="Vagvolgyi C."/>
            <person name="Papp T."/>
            <person name="Martin F.M."/>
            <person name="Miettinen O."/>
            <person name="Hibbett D.S."/>
            <person name="Nagy L.G."/>
        </authorList>
    </citation>
    <scope>NUCLEOTIDE SEQUENCE [LARGE SCALE GENOMIC DNA]</scope>
    <source>
        <strain evidence="1 2">OMC1185</strain>
    </source>
</reference>
<accession>A0A5C3MN09</accession>
<name>A0A5C3MN09_9AGAM</name>
<evidence type="ECO:0000313" key="1">
    <source>
        <dbReference type="EMBL" id="TFK46125.1"/>
    </source>
</evidence>
<keyword evidence="2" id="KW-1185">Reference proteome</keyword>